<dbReference type="SUPFAM" id="SSF51905">
    <property type="entry name" value="FAD/NAD(P)-binding domain"/>
    <property type="match status" value="1"/>
</dbReference>
<dbReference type="Gene3D" id="3.50.50.60">
    <property type="entry name" value="FAD/NAD(P)-binding domain"/>
    <property type="match status" value="1"/>
</dbReference>
<dbReference type="InterPro" id="IPR007867">
    <property type="entry name" value="GMC_OxRtase_C"/>
</dbReference>
<dbReference type="InterPro" id="IPR036188">
    <property type="entry name" value="FAD/NAD-bd_sf"/>
</dbReference>
<organism evidence="3">
    <name type="scientific">Hyalella azteca</name>
    <name type="common">Amphipod</name>
    <dbReference type="NCBI Taxonomy" id="294128"/>
    <lineage>
        <taxon>Eukaryota</taxon>
        <taxon>Metazoa</taxon>
        <taxon>Ecdysozoa</taxon>
        <taxon>Arthropoda</taxon>
        <taxon>Crustacea</taxon>
        <taxon>Multicrustacea</taxon>
        <taxon>Malacostraca</taxon>
        <taxon>Eumalacostraca</taxon>
        <taxon>Peracarida</taxon>
        <taxon>Amphipoda</taxon>
        <taxon>Senticaudata</taxon>
        <taxon>Talitrida</taxon>
        <taxon>Talitroidea</taxon>
        <taxon>Hyalellidae</taxon>
        <taxon>Hyalella</taxon>
    </lineage>
</organism>
<name>A0A6A0GYK5_HYAAZ</name>
<evidence type="ECO:0000259" key="2">
    <source>
        <dbReference type="Pfam" id="PF05199"/>
    </source>
</evidence>
<dbReference type="SUPFAM" id="SSF54373">
    <property type="entry name" value="FAD-linked reductases, C-terminal domain"/>
    <property type="match status" value="1"/>
</dbReference>
<dbReference type="Gene3D" id="3.30.560.10">
    <property type="entry name" value="Glucose Oxidase, domain 3"/>
    <property type="match status" value="1"/>
</dbReference>
<reference evidence="3" key="1">
    <citation type="submission" date="2014-08" db="EMBL/GenBank/DDBJ databases">
        <authorList>
            <person name="Murali S."/>
            <person name="Richards S."/>
            <person name="Bandaranaike D."/>
            <person name="Bellair M."/>
            <person name="Blankenburg K."/>
            <person name="Chao H."/>
            <person name="Dinh H."/>
            <person name="Doddapaneni H."/>
            <person name="Dugan-Rocha S."/>
            <person name="Elkadiri S."/>
            <person name="Gnanaolivu R."/>
            <person name="Hughes D."/>
            <person name="Lee S."/>
            <person name="Li M."/>
            <person name="Ming W."/>
            <person name="Munidasa M."/>
            <person name="Muniz J."/>
            <person name="Nguyen L."/>
            <person name="Osuji N."/>
            <person name="Pu L.-L."/>
            <person name="Puazo M."/>
            <person name="Skinner E."/>
            <person name="Qu C."/>
            <person name="Quiroz J."/>
            <person name="Raj R."/>
            <person name="Weissenberger G."/>
            <person name="Xin Y."/>
            <person name="Zou X."/>
            <person name="Han Y."/>
            <person name="Worley K."/>
            <person name="Muzny D."/>
            <person name="Gibbs R."/>
        </authorList>
    </citation>
    <scope>NUCLEOTIDE SEQUENCE</scope>
    <source>
        <strain evidence="3">HAZT.00-mixed</strain>
        <tissue evidence="3">Whole organism</tissue>
    </source>
</reference>
<dbReference type="Proteomes" id="UP000711488">
    <property type="component" value="Unassembled WGS sequence"/>
</dbReference>
<evidence type="ECO:0000313" key="3">
    <source>
        <dbReference type="EMBL" id="KAA0192038.1"/>
    </source>
</evidence>
<sequence length="98" mass="10956">MLGCENWVLFTDAYWECYVRHLLTSFWHPVGTCKMAPATDPLGVVTHRLRLRGVSGVRVVDASVMPQITTGNTMATTVMIGERGADFIKEDWGYPHDA</sequence>
<dbReference type="InterPro" id="IPR012132">
    <property type="entry name" value="GMC_OxRdtase"/>
</dbReference>
<dbReference type="Pfam" id="PF05199">
    <property type="entry name" value="GMC_oxred_C"/>
    <property type="match status" value="1"/>
</dbReference>
<reference evidence="3" key="3">
    <citation type="submission" date="2019-06" db="EMBL/GenBank/DDBJ databases">
        <authorList>
            <person name="Poynton C."/>
            <person name="Hasenbein S."/>
            <person name="Benoit J.B."/>
            <person name="Sepulveda M.S."/>
            <person name="Poelchau M.F."/>
            <person name="Murali S.C."/>
            <person name="Chen S."/>
            <person name="Glastad K.M."/>
            <person name="Werren J.H."/>
            <person name="Vineis J.H."/>
            <person name="Bowen J.L."/>
            <person name="Friedrich M."/>
            <person name="Jones J."/>
            <person name="Robertson H.M."/>
            <person name="Feyereisen R."/>
            <person name="Mechler-Hickson A."/>
            <person name="Mathers N."/>
            <person name="Lee C.E."/>
            <person name="Colbourne J.K."/>
            <person name="Biales A."/>
            <person name="Johnston J.S."/>
            <person name="Wellborn G.A."/>
            <person name="Rosendale A.J."/>
            <person name="Cridge A.G."/>
            <person name="Munoz-Torres M.C."/>
            <person name="Bain P.A."/>
            <person name="Manny A.R."/>
            <person name="Major K.M."/>
            <person name="Lambert F.N."/>
            <person name="Vulpe C.D."/>
            <person name="Tuck P."/>
            <person name="Blalock B.J."/>
            <person name="Lin Y.-Y."/>
            <person name="Smith M.E."/>
            <person name="Ochoa-Acuna H."/>
            <person name="Chen M.-J.M."/>
            <person name="Childers C.P."/>
            <person name="Qu J."/>
            <person name="Dugan S."/>
            <person name="Lee S.L."/>
            <person name="Chao H."/>
            <person name="Dinh H."/>
            <person name="Han Y."/>
            <person name="Doddapaneni H."/>
            <person name="Worley K.C."/>
            <person name="Muzny D.M."/>
            <person name="Gibbs R.A."/>
            <person name="Richards S."/>
        </authorList>
    </citation>
    <scope>NUCLEOTIDE SEQUENCE</scope>
    <source>
        <strain evidence="3">HAZT.00-mixed</strain>
        <tissue evidence="3">Whole organism</tissue>
    </source>
</reference>
<feature type="domain" description="Glucose-methanol-choline oxidoreductase C-terminal" evidence="2">
    <location>
        <begin position="5"/>
        <end position="81"/>
    </location>
</feature>
<dbReference type="PANTHER" id="PTHR11552">
    <property type="entry name" value="GLUCOSE-METHANOL-CHOLINE GMC OXIDOREDUCTASE"/>
    <property type="match status" value="1"/>
</dbReference>
<dbReference type="GO" id="GO:0050660">
    <property type="term" value="F:flavin adenine dinucleotide binding"/>
    <property type="evidence" value="ECO:0007669"/>
    <property type="project" value="InterPro"/>
</dbReference>
<reference evidence="3" key="2">
    <citation type="journal article" date="2018" name="Environ. Sci. Technol.">
        <title>The Toxicogenome of Hyalella azteca: A Model for Sediment Ecotoxicology and Evolutionary Toxicology.</title>
        <authorList>
            <person name="Poynton H.C."/>
            <person name="Hasenbein S."/>
            <person name="Benoit J.B."/>
            <person name="Sepulveda M.S."/>
            <person name="Poelchau M.F."/>
            <person name="Hughes D.S.T."/>
            <person name="Murali S.C."/>
            <person name="Chen S."/>
            <person name="Glastad K.M."/>
            <person name="Goodisman M.A.D."/>
            <person name="Werren J.H."/>
            <person name="Vineis J.H."/>
            <person name="Bowen J.L."/>
            <person name="Friedrich M."/>
            <person name="Jones J."/>
            <person name="Robertson H.M."/>
            <person name="Feyereisen R."/>
            <person name="Mechler-Hickson A."/>
            <person name="Mathers N."/>
            <person name="Lee C.E."/>
            <person name="Colbourne J.K."/>
            <person name="Biales A."/>
            <person name="Johnston J.S."/>
            <person name="Wellborn G.A."/>
            <person name="Rosendale A.J."/>
            <person name="Cridge A.G."/>
            <person name="Munoz-Torres M.C."/>
            <person name="Bain P.A."/>
            <person name="Manny A.R."/>
            <person name="Major K.M."/>
            <person name="Lambert F.N."/>
            <person name="Vulpe C.D."/>
            <person name="Tuck P."/>
            <person name="Blalock B.J."/>
            <person name="Lin Y.Y."/>
            <person name="Smith M.E."/>
            <person name="Ochoa-Acuna H."/>
            <person name="Chen M.M."/>
            <person name="Childers C.P."/>
            <person name="Qu J."/>
            <person name="Dugan S."/>
            <person name="Lee S.L."/>
            <person name="Chao H."/>
            <person name="Dinh H."/>
            <person name="Han Y."/>
            <person name="Doddapaneni H."/>
            <person name="Worley K.C."/>
            <person name="Muzny D.M."/>
            <person name="Gibbs R.A."/>
            <person name="Richards S."/>
        </authorList>
    </citation>
    <scope>NUCLEOTIDE SEQUENCE</scope>
    <source>
        <strain evidence="3">HAZT.00-mixed</strain>
        <tissue evidence="3">Whole organism</tissue>
    </source>
</reference>
<accession>A0A6A0GYK5</accession>
<protein>
    <recommendedName>
        <fullName evidence="2">Glucose-methanol-choline oxidoreductase C-terminal domain-containing protein</fullName>
    </recommendedName>
</protein>
<comment type="caution">
    <text evidence="3">The sequence shown here is derived from an EMBL/GenBank/DDBJ whole genome shotgun (WGS) entry which is preliminary data.</text>
</comment>
<evidence type="ECO:0000256" key="1">
    <source>
        <dbReference type="ARBA" id="ARBA00010790"/>
    </source>
</evidence>
<gene>
    <name evidence="3" type="ORF">HAZT_HAZT007427</name>
</gene>
<dbReference type="PANTHER" id="PTHR11552:SF186">
    <property type="entry name" value="GLUCOSE-METHANOL-CHOLINE OXIDOREDUCTASE N-TERMINAL DOMAIN-CONTAINING PROTEIN"/>
    <property type="match status" value="1"/>
</dbReference>
<proteinExistence type="inferred from homology"/>
<dbReference type="OrthoDB" id="269227at2759"/>
<comment type="similarity">
    <text evidence="1">Belongs to the GMC oxidoreductase family.</text>
</comment>
<dbReference type="GO" id="GO:0016614">
    <property type="term" value="F:oxidoreductase activity, acting on CH-OH group of donors"/>
    <property type="evidence" value="ECO:0007669"/>
    <property type="project" value="InterPro"/>
</dbReference>
<dbReference type="AlphaFoldDB" id="A0A6A0GYK5"/>
<dbReference type="EMBL" id="JQDR03011907">
    <property type="protein sequence ID" value="KAA0192038.1"/>
    <property type="molecule type" value="Genomic_DNA"/>
</dbReference>